<dbReference type="Proteomes" id="UP000824120">
    <property type="component" value="Chromosome 5"/>
</dbReference>
<dbReference type="InterPro" id="IPR008686">
    <property type="entry name" value="RNA_pol_mitovir"/>
</dbReference>
<evidence type="ECO:0000313" key="1">
    <source>
        <dbReference type="EMBL" id="KAG5606565.1"/>
    </source>
</evidence>
<sequence length="450" mass="50912">MCLGLVLTAYHTLGIGFARSIGPMITHDFCGTLAPQRHLVVLLVHTTVGYLTGWWVGEGSKRHVAGGESKIQLFHFPSCSSIGNQDKTGTMVRRKNTRSHSNLDMWNHLAPYVLRLFRRHCPSPGLFEQTRQLKGLHFRDPLVVSMPMHKEVTLAVCDFIKKVVKRYYAGCYSKNDTMSVPVSLTRCGISKIIPMVLQKHVRAKPDHGDYLIAVAPNVKKATFQSIMTPHSDNDSVGDVLGELKTSRKKLRPMYLPHLQSIPLEKGMNCKPTWKSTPLLDNFVHRFQYSVDDVVYGVTAKYVKEHNIFVNLKHEIASFIFNVNKIHSIQDGFANESLDLYEKQVGPPFSNLLRAYHGVLLVTGRLAQAIKGGGKQRIFAICNCIKQRLLHPVHIWAMTLLSSLKTDGTFNQEHLLQYLRLKRPKACYSCDLKSATDHWPLSVIYTIIKMI</sequence>
<organism evidence="1 2">
    <name type="scientific">Solanum commersonii</name>
    <name type="common">Commerson's wild potato</name>
    <name type="synonym">Commerson's nightshade</name>
    <dbReference type="NCBI Taxonomy" id="4109"/>
    <lineage>
        <taxon>Eukaryota</taxon>
        <taxon>Viridiplantae</taxon>
        <taxon>Streptophyta</taxon>
        <taxon>Embryophyta</taxon>
        <taxon>Tracheophyta</taxon>
        <taxon>Spermatophyta</taxon>
        <taxon>Magnoliopsida</taxon>
        <taxon>eudicotyledons</taxon>
        <taxon>Gunneridae</taxon>
        <taxon>Pentapetalae</taxon>
        <taxon>asterids</taxon>
        <taxon>lamiids</taxon>
        <taxon>Solanales</taxon>
        <taxon>Solanaceae</taxon>
        <taxon>Solanoideae</taxon>
        <taxon>Solaneae</taxon>
        <taxon>Solanum</taxon>
    </lineage>
</organism>
<name>A0A9J5Z2Y5_SOLCO</name>
<dbReference type="PANTHER" id="PTHR34456">
    <property type="entry name" value="MITOVIRUS RNA-DEPENDENT RNA POLYMERASE"/>
    <property type="match status" value="1"/>
</dbReference>
<dbReference type="EMBL" id="JACXVP010000005">
    <property type="protein sequence ID" value="KAG5606565.1"/>
    <property type="molecule type" value="Genomic_DNA"/>
</dbReference>
<gene>
    <name evidence="1" type="ORF">H5410_028057</name>
</gene>
<dbReference type="OrthoDB" id="1283468at2759"/>
<dbReference type="PANTHER" id="PTHR34456:SF13">
    <property type="entry name" value="REVERSE TRANSCRIPTASE DOMAIN-CONTAINING PROTEIN"/>
    <property type="match status" value="1"/>
</dbReference>
<keyword evidence="2" id="KW-1185">Reference proteome</keyword>
<protein>
    <submittedName>
        <fullName evidence="1">Uncharacterized protein</fullName>
    </submittedName>
</protein>
<dbReference type="AlphaFoldDB" id="A0A9J5Z2Y5"/>
<reference evidence="1 2" key="1">
    <citation type="submission" date="2020-09" db="EMBL/GenBank/DDBJ databases">
        <title>De no assembly of potato wild relative species, Solanum commersonii.</title>
        <authorList>
            <person name="Cho K."/>
        </authorList>
    </citation>
    <scope>NUCLEOTIDE SEQUENCE [LARGE SCALE GENOMIC DNA]</scope>
    <source>
        <strain evidence="1">LZ3.2</strain>
        <tissue evidence="1">Leaf</tissue>
    </source>
</reference>
<dbReference type="Pfam" id="PF05919">
    <property type="entry name" value="Mitovir_RNA_pol"/>
    <property type="match status" value="1"/>
</dbReference>
<accession>A0A9J5Z2Y5</accession>
<evidence type="ECO:0000313" key="2">
    <source>
        <dbReference type="Proteomes" id="UP000824120"/>
    </source>
</evidence>
<proteinExistence type="predicted"/>
<comment type="caution">
    <text evidence="1">The sequence shown here is derived from an EMBL/GenBank/DDBJ whole genome shotgun (WGS) entry which is preliminary data.</text>
</comment>